<proteinExistence type="predicted"/>
<dbReference type="EMBL" id="AMZH03013796">
    <property type="protein sequence ID" value="RRT48680.1"/>
    <property type="molecule type" value="Genomic_DNA"/>
</dbReference>
<keyword evidence="2" id="KW-0472">Membrane</keyword>
<dbReference type="Proteomes" id="UP000287651">
    <property type="component" value="Unassembled WGS sequence"/>
</dbReference>
<feature type="transmembrane region" description="Helical" evidence="2">
    <location>
        <begin position="146"/>
        <end position="163"/>
    </location>
</feature>
<accession>A0A426YAG8</accession>
<protein>
    <submittedName>
        <fullName evidence="3">Uncharacterized protein</fullName>
    </submittedName>
</protein>
<keyword evidence="2" id="KW-1133">Transmembrane helix</keyword>
<gene>
    <name evidence="3" type="ORF">B296_00028827</name>
</gene>
<evidence type="ECO:0000313" key="4">
    <source>
        <dbReference type="Proteomes" id="UP000287651"/>
    </source>
</evidence>
<evidence type="ECO:0000256" key="2">
    <source>
        <dbReference type="SAM" id="Phobius"/>
    </source>
</evidence>
<keyword evidence="2" id="KW-0812">Transmembrane</keyword>
<dbReference type="AlphaFoldDB" id="A0A426YAG8"/>
<feature type="region of interest" description="Disordered" evidence="1">
    <location>
        <begin position="95"/>
        <end position="114"/>
    </location>
</feature>
<name>A0A426YAG8_ENSVE</name>
<comment type="caution">
    <text evidence="3">The sequence shown here is derived from an EMBL/GenBank/DDBJ whole genome shotgun (WGS) entry which is preliminary data.</text>
</comment>
<evidence type="ECO:0000313" key="3">
    <source>
        <dbReference type="EMBL" id="RRT48680.1"/>
    </source>
</evidence>
<reference evidence="3 4" key="1">
    <citation type="journal article" date="2014" name="Agronomy (Basel)">
        <title>A Draft Genome Sequence for Ensete ventricosum, the Drought-Tolerant Tree Against Hunger.</title>
        <authorList>
            <person name="Harrison J."/>
            <person name="Moore K.A."/>
            <person name="Paszkiewicz K."/>
            <person name="Jones T."/>
            <person name="Grant M."/>
            <person name="Ambacheew D."/>
            <person name="Muzemil S."/>
            <person name="Studholme D.J."/>
        </authorList>
    </citation>
    <scope>NUCLEOTIDE SEQUENCE [LARGE SCALE GENOMIC DNA]</scope>
</reference>
<feature type="compositionally biased region" description="Basic and acidic residues" evidence="1">
    <location>
        <begin position="105"/>
        <end position="114"/>
    </location>
</feature>
<organism evidence="3 4">
    <name type="scientific">Ensete ventricosum</name>
    <name type="common">Abyssinian banana</name>
    <name type="synonym">Musa ensete</name>
    <dbReference type="NCBI Taxonomy" id="4639"/>
    <lineage>
        <taxon>Eukaryota</taxon>
        <taxon>Viridiplantae</taxon>
        <taxon>Streptophyta</taxon>
        <taxon>Embryophyta</taxon>
        <taxon>Tracheophyta</taxon>
        <taxon>Spermatophyta</taxon>
        <taxon>Magnoliopsida</taxon>
        <taxon>Liliopsida</taxon>
        <taxon>Zingiberales</taxon>
        <taxon>Musaceae</taxon>
        <taxon>Ensete</taxon>
    </lineage>
</organism>
<sequence length="164" mass="18627">MTRKLTGSEGGGFGILLVVENGLCEHERAVFGLLEFVAIVLGGAEVDAGAALKGGEEGGRHARSYPHRHPFQLPVGRHHALGVILRRHLRRPLPDLTTPGFASSQRKDEDNTRKREDETEQLWVAIKLRRVTYLFIYYWYNYYHYLNITVIIITAIIYLVLLLS</sequence>
<evidence type="ECO:0000256" key="1">
    <source>
        <dbReference type="SAM" id="MobiDB-lite"/>
    </source>
</evidence>